<sequence>MSYYGFLYSVPVNIIVPKDYPLAEKRLYKDNYAIIKSLGSDASEAGLHALSFSRDVGSNFVANSDRLDLLAGYGTLGLEILSQTDKVDAILCPVGSGGLVASILLAIKTLKPTCLIYGVECSQAPTMTRALQENRPVPVQIKQNIADSLSEMIAGKNSYNIIRGYLDKMITIDESWISRAFLKLLEREKMVVEGAAACPVAAIMAGKVPELRGKNVVVILSGGNLNMNRVPHVIERALVAEGRSLHVTATINETPGAVAKFIAKVTDAGADILSIVSDRTWKQPDVTTIKVTVVLPERVSPAQAHRCTELGADVIIHGDNIEEAKYYASKAVRDTHQMLLCADDPLVMAGLGTVGLEIITQLPETDAVIVPVTSGALLASVLVACKKLKCSCLVYGAECAKVPKMMKALQAGKPETVPIVSNLAQNLNASIVGANAFATLKGRLDRMAIDECYIAKAIVSMLERERLVADGAGVCSLAAVMQGLVPELRGKRLVCVISSGNIDSGRLARTIQRGLGATGRLLRFGVAVPDHPAGLEQLAKTISDQHAVLKSLVTEQMWVVSDVLVTWANIVVETANEEHSANLKEKLRDLYPSTRFAMDLDNKKVNVR</sequence>
<dbReference type="SUPFAM" id="SSF53686">
    <property type="entry name" value="Tryptophan synthase beta subunit-like PLP-dependent enzymes"/>
    <property type="match status" value="2"/>
</dbReference>
<evidence type="ECO:0000256" key="4">
    <source>
        <dbReference type="ARBA" id="ARBA00041766"/>
    </source>
</evidence>
<protein>
    <recommendedName>
        <fullName evidence="4">L-serine deaminase</fullName>
    </recommendedName>
    <alternativeName>
        <fullName evidence="5">L-threonine dehydratase</fullName>
    </alternativeName>
</protein>
<keyword evidence="8" id="KW-1185">Reference proteome</keyword>
<organism evidence="7 8">
    <name type="scientific">Leptosia nina</name>
    <dbReference type="NCBI Taxonomy" id="320188"/>
    <lineage>
        <taxon>Eukaryota</taxon>
        <taxon>Metazoa</taxon>
        <taxon>Ecdysozoa</taxon>
        <taxon>Arthropoda</taxon>
        <taxon>Hexapoda</taxon>
        <taxon>Insecta</taxon>
        <taxon>Pterygota</taxon>
        <taxon>Neoptera</taxon>
        <taxon>Endopterygota</taxon>
        <taxon>Lepidoptera</taxon>
        <taxon>Glossata</taxon>
        <taxon>Ditrysia</taxon>
        <taxon>Papilionoidea</taxon>
        <taxon>Pieridae</taxon>
        <taxon>Pierinae</taxon>
        <taxon>Leptosia</taxon>
    </lineage>
</organism>
<feature type="domain" description="Tryptophan synthase beta chain-like PALP" evidence="6">
    <location>
        <begin position="3"/>
        <end position="222"/>
    </location>
</feature>
<keyword evidence="2" id="KW-0663">Pyridoxal phosphate</keyword>
<evidence type="ECO:0000313" key="7">
    <source>
        <dbReference type="EMBL" id="CAK1550489.1"/>
    </source>
</evidence>
<dbReference type="Proteomes" id="UP001497472">
    <property type="component" value="Unassembled WGS sequence"/>
</dbReference>
<dbReference type="GO" id="GO:0009097">
    <property type="term" value="P:isoleucine biosynthetic process"/>
    <property type="evidence" value="ECO:0007669"/>
    <property type="project" value="TreeGrafter"/>
</dbReference>
<gene>
    <name evidence="7" type="ORF">LNINA_LOCUS9714</name>
</gene>
<dbReference type="Gene3D" id="3.40.50.1100">
    <property type="match status" value="2"/>
</dbReference>
<evidence type="ECO:0000256" key="3">
    <source>
        <dbReference type="ARBA" id="ARBA00023239"/>
    </source>
</evidence>
<keyword evidence="3" id="KW-0456">Lyase</keyword>
<evidence type="ECO:0000256" key="1">
    <source>
        <dbReference type="ARBA" id="ARBA00001933"/>
    </source>
</evidence>
<evidence type="ECO:0000259" key="6">
    <source>
        <dbReference type="Pfam" id="PF00291"/>
    </source>
</evidence>
<dbReference type="EMBL" id="CAVLEF010000082">
    <property type="protein sequence ID" value="CAK1550489.1"/>
    <property type="molecule type" value="Genomic_DNA"/>
</dbReference>
<accession>A0AAV1JNK0</accession>
<name>A0AAV1JNK0_9NEOP</name>
<evidence type="ECO:0000256" key="2">
    <source>
        <dbReference type="ARBA" id="ARBA00022898"/>
    </source>
</evidence>
<dbReference type="PANTHER" id="PTHR48078">
    <property type="entry name" value="THREONINE DEHYDRATASE, MITOCHONDRIAL-RELATED"/>
    <property type="match status" value="1"/>
</dbReference>
<proteinExistence type="predicted"/>
<comment type="caution">
    <text evidence="7">The sequence shown here is derived from an EMBL/GenBank/DDBJ whole genome shotgun (WGS) entry which is preliminary data.</text>
</comment>
<dbReference type="GO" id="GO:0003941">
    <property type="term" value="F:L-serine ammonia-lyase activity"/>
    <property type="evidence" value="ECO:0007669"/>
    <property type="project" value="TreeGrafter"/>
</dbReference>
<dbReference type="InterPro" id="IPR036052">
    <property type="entry name" value="TrpB-like_PALP_sf"/>
</dbReference>
<dbReference type="Pfam" id="PF00291">
    <property type="entry name" value="PALP"/>
    <property type="match status" value="2"/>
</dbReference>
<feature type="domain" description="Tryptophan synthase beta chain-like PALP" evidence="6">
    <location>
        <begin position="289"/>
        <end position="498"/>
    </location>
</feature>
<dbReference type="PANTHER" id="PTHR48078:SF19">
    <property type="entry name" value="ACT DOMAIN-CONTAINING PROTEIN"/>
    <property type="match status" value="1"/>
</dbReference>
<evidence type="ECO:0000256" key="5">
    <source>
        <dbReference type="ARBA" id="ARBA00042605"/>
    </source>
</evidence>
<evidence type="ECO:0000313" key="8">
    <source>
        <dbReference type="Proteomes" id="UP001497472"/>
    </source>
</evidence>
<reference evidence="7 8" key="1">
    <citation type="submission" date="2023-11" db="EMBL/GenBank/DDBJ databases">
        <authorList>
            <person name="Okamura Y."/>
        </authorList>
    </citation>
    <scope>NUCLEOTIDE SEQUENCE [LARGE SCALE GENOMIC DNA]</scope>
</reference>
<dbReference type="GO" id="GO:0006565">
    <property type="term" value="P:L-serine catabolic process"/>
    <property type="evidence" value="ECO:0007669"/>
    <property type="project" value="TreeGrafter"/>
</dbReference>
<comment type="cofactor">
    <cofactor evidence="1">
        <name>pyridoxal 5'-phosphate</name>
        <dbReference type="ChEBI" id="CHEBI:597326"/>
    </cofactor>
</comment>
<dbReference type="GO" id="GO:0004794">
    <property type="term" value="F:threonine deaminase activity"/>
    <property type="evidence" value="ECO:0007669"/>
    <property type="project" value="TreeGrafter"/>
</dbReference>
<dbReference type="InterPro" id="IPR050147">
    <property type="entry name" value="Ser/Thr_Dehydratase"/>
</dbReference>
<dbReference type="InterPro" id="IPR001926">
    <property type="entry name" value="TrpB-like_PALP"/>
</dbReference>
<dbReference type="AlphaFoldDB" id="A0AAV1JNK0"/>
<dbReference type="GO" id="GO:0006567">
    <property type="term" value="P:L-threonine catabolic process"/>
    <property type="evidence" value="ECO:0007669"/>
    <property type="project" value="TreeGrafter"/>
</dbReference>